<evidence type="ECO:0000313" key="3">
    <source>
        <dbReference type="EMBL" id="TKV57441.1"/>
    </source>
</evidence>
<feature type="domain" description="DUF7800" evidence="2">
    <location>
        <begin position="1"/>
        <end position="85"/>
    </location>
</feature>
<name>A0A4U6QBS3_9ACTN</name>
<dbReference type="OrthoDB" id="9795624at2"/>
<comment type="caution">
    <text evidence="3">The sequence shown here is derived from an EMBL/GenBank/DDBJ whole genome shotgun (WGS) entry which is preliminary data.</text>
</comment>
<dbReference type="Gene3D" id="3.60.21.70">
    <property type="entry name" value="PhoD-like phosphatase"/>
    <property type="match status" value="1"/>
</dbReference>
<reference evidence="3 4" key="1">
    <citation type="submission" date="2019-05" db="EMBL/GenBank/DDBJ databases">
        <title>Nakamurella sp. N5BH11, whole genome shotgun sequence.</title>
        <authorList>
            <person name="Tuo L."/>
        </authorList>
    </citation>
    <scope>NUCLEOTIDE SEQUENCE [LARGE SCALE GENOMIC DNA]</scope>
    <source>
        <strain evidence="3 4">N5BH11</strain>
    </source>
</reference>
<evidence type="ECO:0000259" key="2">
    <source>
        <dbReference type="Pfam" id="PF25077"/>
    </source>
</evidence>
<dbReference type="InterPro" id="IPR038607">
    <property type="entry name" value="PhoD-like_sf"/>
</dbReference>
<organism evidence="3 4">
    <name type="scientific">Nakamurella flava</name>
    <dbReference type="NCBI Taxonomy" id="2576308"/>
    <lineage>
        <taxon>Bacteria</taxon>
        <taxon>Bacillati</taxon>
        <taxon>Actinomycetota</taxon>
        <taxon>Actinomycetes</taxon>
        <taxon>Nakamurellales</taxon>
        <taxon>Nakamurellaceae</taxon>
        <taxon>Nakamurella</taxon>
    </lineage>
</organism>
<gene>
    <name evidence="3" type="ORF">FDO65_18035</name>
</gene>
<dbReference type="PANTHER" id="PTHR37031:SF2">
    <property type="entry name" value="PHOD-LIKE PHOSPHATASE METALLOPHOSPHATASE DOMAIN-CONTAINING PROTEIN"/>
    <property type="match status" value="1"/>
</dbReference>
<dbReference type="PANTHER" id="PTHR37031">
    <property type="entry name" value="METALLOPHOSPHATASE BINDING DOMAIN PROTEIN"/>
    <property type="match status" value="1"/>
</dbReference>
<feature type="domain" description="PhoD-like phosphatase metallophosphatase" evidence="1">
    <location>
        <begin position="152"/>
        <end position="257"/>
    </location>
</feature>
<protein>
    <submittedName>
        <fullName evidence="3">Alkaline phosphatase family protein</fullName>
    </submittedName>
</protein>
<dbReference type="RefSeq" id="WP_137451144.1">
    <property type="nucleotide sequence ID" value="NZ_SZZH01000005.1"/>
</dbReference>
<dbReference type="InterPro" id="IPR056702">
    <property type="entry name" value="DUF7800"/>
</dbReference>
<dbReference type="InterPro" id="IPR029052">
    <property type="entry name" value="Metallo-depent_PP-like"/>
</dbReference>
<accession>A0A4U6QBS3</accession>
<dbReference type="InterPro" id="IPR018946">
    <property type="entry name" value="PhoD-like_MPP"/>
</dbReference>
<proteinExistence type="predicted"/>
<dbReference type="Proteomes" id="UP000306985">
    <property type="component" value="Unassembled WGS sequence"/>
</dbReference>
<keyword evidence="4" id="KW-1185">Reference proteome</keyword>
<evidence type="ECO:0000313" key="4">
    <source>
        <dbReference type="Proteomes" id="UP000306985"/>
    </source>
</evidence>
<dbReference type="AlphaFoldDB" id="A0A4U6QBS3"/>
<dbReference type="SUPFAM" id="SSF56300">
    <property type="entry name" value="Metallo-dependent phosphatases"/>
    <property type="match status" value="1"/>
</dbReference>
<dbReference type="CDD" id="cd07389">
    <property type="entry name" value="MPP_PhoD"/>
    <property type="match status" value="1"/>
</dbReference>
<dbReference type="Pfam" id="PF25077">
    <property type="entry name" value="DUF7800"/>
    <property type="match status" value="1"/>
</dbReference>
<sequence length="570" mass="63090">MTDLLLGPVLRHVGETDATVWVETDAPATVTVLGCSQETFTVAGHHYALVVVTGLTPGSTNEYTVQIDGAQVWPLADSTFPASRIATLGQDRPVRIAFGSCRYATAEAIGTSKGYDADALDGYSRRLARQVSGVAGDRLGDNDTDPLHRWPTALIMLGDQVYADETSPATQKKIKAKRDITKGSKDQVADFEEYTWLYHESWADPDVRWLMSTVPCSMIFDDHDVRDDWNTSEAWRQDVKKTDWWSERIIGGLSSYWVYQHIGNLSVGELAENDLYAKVLEAGRDGGDAEPILREFAVAADAEADGAKGARWSYRRDFGDVRLLVIDSRCGRILADGRRTMVSDAEFDWIEQQVEGDYEHLLIGTSLPWLMPRALHDVEAWNELMCAGRRGKWAAKVSEKLRRAADFEHWAAFSESFQRFTAMIAAVGRGDYATADGKAPATVCVLSGDVHHAYVAHPEFTPADGVRSQVYQLTCSPLHNRVPAVVKVGFRAAWSRIAERSTRVLLGTIARVPRPPVEWTRTSGPYFGNDLMTLTLTGRRADLLLEQAGPRQDDPTLSARLALQLADGRS</sequence>
<evidence type="ECO:0000259" key="1">
    <source>
        <dbReference type="Pfam" id="PF09423"/>
    </source>
</evidence>
<dbReference type="Pfam" id="PF09423">
    <property type="entry name" value="PhoD"/>
    <property type="match status" value="1"/>
</dbReference>
<dbReference type="EMBL" id="SZZH01000005">
    <property type="protein sequence ID" value="TKV57441.1"/>
    <property type="molecule type" value="Genomic_DNA"/>
</dbReference>